<feature type="coiled-coil region" evidence="7">
    <location>
        <begin position="259"/>
        <end position="307"/>
    </location>
</feature>
<dbReference type="PANTHER" id="PTHR43065:SF23">
    <property type="entry name" value="SENSOR HISTIDINE KINASE PDTAS"/>
    <property type="match status" value="1"/>
</dbReference>
<dbReference type="Proteomes" id="UP000192343">
    <property type="component" value="Unassembled WGS sequence"/>
</dbReference>
<dbReference type="EC" id="2.7.13.3" evidence="3"/>
<keyword evidence="8" id="KW-0472">Membrane</keyword>
<evidence type="ECO:0000256" key="6">
    <source>
        <dbReference type="ARBA" id="ARBA00022777"/>
    </source>
</evidence>
<dbReference type="SMART" id="SM00387">
    <property type="entry name" value="HATPase_c"/>
    <property type="match status" value="1"/>
</dbReference>
<dbReference type="AlphaFoldDB" id="A0A1Y1RYH2"/>
<dbReference type="GO" id="GO:0007165">
    <property type="term" value="P:signal transduction"/>
    <property type="evidence" value="ECO:0007669"/>
    <property type="project" value="InterPro"/>
</dbReference>
<dbReference type="PROSITE" id="PS50885">
    <property type="entry name" value="HAMP"/>
    <property type="match status" value="1"/>
</dbReference>
<dbReference type="Gene3D" id="3.30.565.10">
    <property type="entry name" value="Histidine kinase-like ATPase, C-terminal domain"/>
    <property type="match status" value="1"/>
</dbReference>
<evidence type="ECO:0000256" key="7">
    <source>
        <dbReference type="SAM" id="Coils"/>
    </source>
</evidence>
<reference evidence="11 12" key="1">
    <citation type="submission" date="2017-03" db="EMBL/GenBank/DDBJ databases">
        <title>Draft Genome sequence of Marispirochaeta sp. strain JC444.</title>
        <authorList>
            <person name="Shivani Y."/>
            <person name="Subhash Y."/>
            <person name="Sasikala C."/>
            <person name="Ramana C."/>
        </authorList>
    </citation>
    <scope>NUCLEOTIDE SEQUENCE [LARGE SCALE GENOMIC DNA]</scope>
    <source>
        <strain evidence="11 12">JC444</strain>
    </source>
</reference>
<comment type="caution">
    <text evidence="11">The sequence shown here is derived from an EMBL/GenBank/DDBJ whole genome shotgun (WGS) entry which is preliminary data.</text>
</comment>
<evidence type="ECO:0000256" key="8">
    <source>
        <dbReference type="SAM" id="Phobius"/>
    </source>
</evidence>
<feature type="transmembrane region" description="Helical" evidence="8">
    <location>
        <begin position="20"/>
        <end position="42"/>
    </location>
</feature>
<evidence type="ECO:0000256" key="1">
    <source>
        <dbReference type="ARBA" id="ARBA00000085"/>
    </source>
</evidence>
<dbReference type="OrthoDB" id="9767435at2"/>
<keyword evidence="8" id="KW-1133">Transmembrane helix</keyword>
<dbReference type="Gene3D" id="3.30.450.20">
    <property type="entry name" value="PAS domain"/>
    <property type="match status" value="1"/>
</dbReference>
<evidence type="ECO:0000256" key="2">
    <source>
        <dbReference type="ARBA" id="ARBA00004370"/>
    </source>
</evidence>
<sequence length="502" mass="56609">MPGTIKRILGLTRGVRFKIVLITLLVLIFTLSISSVLMNRLFVRTYQDALLLEGTGTARNLRIQLERILGFEIKLDEIVGFDLQCEEAVAEKKLLDYALVADTRGNVIFHNSSYRHGSAIRLPGTDDPGYTEPYVEEVNMGEGDTAMWTLSFPATDHLGRMQAWVQVAVPHKRLYERINPVRYQSYLITLATSVFAVIASWIILGRSVTRHLSRLTRAVEYVEEHGPEAAAMIQNSSQDEFGRLSRSFNRMVQTIGRINQELTTNAAMLEEKVRERTADLQAEIEERKHAEKLISAALREKEILIKEIHHRVKNNLQVISSLLRLQSSSLKDENSRAALQESKNRVRAMALIHEKLYRSEKLDRIDFREYATTLVTDLFQTYRTSGEFGITPDIRIEEVPLDIDTAIPCGLILNELVSNSLKYAFPHGHGVVSVMFERRGDYCELRIADNGKGLPAGFDPDSASSLGLRLVKGLAENQLDGILSFENHGGTLVRISFRCPGE</sequence>
<dbReference type="Gene3D" id="6.10.340.10">
    <property type="match status" value="1"/>
</dbReference>
<dbReference type="STRING" id="1963862.B4O97_08180"/>
<dbReference type="PROSITE" id="PS50109">
    <property type="entry name" value="HIS_KIN"/>
    <property type="match status" value="1"/>
</dbReference>
<gene>
    <name evidence="11" type="ORF">B4O97_08180</name>
</gene>
<dbReference type="InterPro" id="IPR003594">
    <property type="entry name" value="HATPase_dom"/>
</dbReference>
<keyword evidence="7" id="KW-0175">Coiled coil</keyword>
<comment type="subcellular location">
    <subcellularLocation>
        <location evidence="2">Membrane</location>
    </subcellularLocation>
</comment>
<evidence type="ECO:0000256" key="3">
    <source>
        <dbReference type="ARBA" id="ARBA00012438"/>
    </source>
</evidence>
<keyword evidence="8" id="KW-0812">Transmembrane</keyword>
<accession>A0A1Y1RYH2</accession>
<evidence type="ECO:0000256" key="5">
    <source>
        <dbReference type="ARBA" id="ARBA00022679"/>
    </source>
</evidence>
<evidence type="ECO:0000256" key="4">
    <source>
        <dbReference type="ARBA" id="ARBA00022553"/>
    </source>
</evidence>
<feature type="domain" description="HAMP" evidence="10">
    <location>
        <begin position="206"/>
        <end position="260"/>
    </location>
</feature>
<evidence type="ECO:0000313" key="11">
    <source>
        <dbReference type="EMBL" id="ORC35613.1"/>
    </source>
</evidence>
<dbReference type="InterPro" id="IPR036890">
    <property type="entry name" value="HATPase_C_sf"/>
</dbReference>
<keyword evidence="12" id="KW-1185">Reference proteome</keyword>
<dbReference type="CDD" id="cd06225">
    <property type="entry name" value="HAMP"/>
    <property type="match status" value="1"/>
</dbReference>
<organism evidence="11 12">
    <name type="scientific">Marispirochaeta aestuarii</name>
    <dbReference type="NCBI Taxonomy" id="1963862"/>
    <lineage>
        <taxon>Bacteria</taxon>
        <taxon>Pseudomonadati</taxon>
        <taxon>Spirochaetota</taxon>
        <taxon>Spirochaetia</taxon>
        <taxon>Spirochaetales</taxon>
        <taxon>Spirochaetaceae</taxon>
        <taxon>Marispirochaeta</taxon>
    </lineage>
</organism>
<dbReference type="InterPro" id="IPR011495">
    <property type="entry name" value="Sig_transdc_His_kin_sub2_dim/P"/>
</dbReference>
<dbReference type="Pfam" id="PF02518">
    <property type="entry name" value="HATPase_c"/>
    <property type="match status" value="1"/>
</dbReference>
<evidence type="ECO:0000313" key="12">
    <source>
        <dbReference type="Proteomes" id="UP000192343"/>
    </source>
</evidence>
<keyword evidence="5" id="KW-0808">Transferase</keyword>
<dbReference type="EMBL" id="MWQY01000008">
    <property type="protein sequence ID" value="ORC35613.1"/>
    <property type="molecule type" value="Genomic_DNA"/>
</dbReference>
<dbReference type="PANTHER" id="PTHR43065">
    <property type="entry name" value="SENSOR HISTIDINE KINASE"/>
    <property type="match status" value="1"/>
</dbReference>
<dbReference type="Pfam" id="PF07568">
    <property type="entry name" value="HisKA_2"/>
    <property type="match status" value="1"/>
</dbReference>
<dbReference type="Pfam" id="PF00672">
    <property type="entry name" value="HAMP"/>
    <property type="match status" value="1"/>
</dbReference>
<dbReference type="InterPro" id="IPR003660">
    <property type="entry name" value="HAMP_dom"/>
</dbReference>
<comment type="catalytic activity">
    <reaction evidence="1">
        <text>ATP + protein L-histidine = ADP + protein N-phospho-L-histidine.</text>
        <dbReference type="EC" id="2.7.13.3"/>
    </reaction>
</comment>
<dbReference type="InterPro" id="IPR005467">
    <property type="entry name" value="His_kinase_dom"/>
</dbReference>
<dbReference type="SUPFAM" id="SSF55874">
    <property type="entry name" value="ATPase domain of HSP90 chaperone/DNA topoisomerase II/histidine kinase"/>
    <property type="match status" value="1"/>
</dbReference>
<name>A0A1Y1RYH2_9SPIO</name>
<dbReference type="GO" id="GO:0004673">
    <property type="term" value="F:protein histidine kinase activity"/>
    <property type="evidence" value="ECO:0007669"/>
    <property type="project" value="UniProtKB-EC"/>
</dbReference>
<dbReference type="SMART" id="SM00304">
    <property type="entry name" value="HAMP"/>
    <property type="match status" value="1"/>
</dbReference>
<feature type="transmembrane region" description="Helical" evidence="8">
    <location>
        <begin position="183"/>
        <end position="204"/>
    </location>
</feature>
<keyword evidence="6" id="KW-0418">Kinase</keyword>
<proteinExistence type="predicted"/>
<keyword evidence="4" id="KW-0597">Phosphoprotein</keyword>
<feature type="domain" description="Histidine kinase" evidence="9">
    <location>
        <begin position="307"/>
        <end position="502"/>
    </location>
</feature>
<evidence type="ECO:0000259" key="9">
    <source>
        <dbReference type="PROSITE" id="PS50109"/>
    </source>
</evidence>
<dbReference type="RefSeq" id="WP_083049889.1">
    <property type="nucleotide sequence ID" value="NZ_MWQY01000008.1"/>
</dbReference>
<evidence type="ECO:0000259" key="10">
    <source>
        <dbReference type="PROSITE" id="PS50885"/>
    </source>
</evidence>
<protein>
    <recommendedName>
        <fullName evidence="3">histidine kinase</fullName>
        <ecNumber evidence="3">2.7.13.3</ecNumber>
    </recommendedName>
</protein>
<dbReference type="GO" id="GO:0016020">
    <property type="term" value="C:membrane"/>
    <property type="evidence" value="ECO:0007669"/>
    <property type="project" value="UniProtKB-SubCell"/>
</dbReference>